<evidence type="ECO:0008006" key="4">
    <source>
        <dbReference type="Google" id="ProtNLM"/>
    </source>
</evidence>
<reference evidence="2 3" key="1">
    <citation type="submission" date="2024-07" db="EMBL/GenBank/DDBJ databases">
        <authorList>
            <person name="Yun M."/>
        </authorList>
    </citation>
    <scope>NUCLEOTIDE SEQUENCE [LARGE SCALE GENOMIC DNA]</scope>
    <source>
        <strain evidence="2 3">MS01</strain>
    </source>
</reference>
<keyword evidence="1" id="KW-0812">Transmembrane</keyword>
<evidence type="ECO:0000256" key="1">
    <source>
        <dbReference type="SAM" id="Phobius"/>
    </source>
</evidence>
<organism evidence="2 3">
    <name type="scientific">Leuconostoc aquikimchii</name>
    <dbReference type="NCBI Taxonomy" id="3236804"/>
    <lineage>
        <taxon>Bacteria</taxon>
        <taxon>Bacillati</taxon>
        <taxon>Bacillota</taxon>
        <taxon>Bacilli</taxon>
        <taxon>Lactobacillales</taxon>
        <taxon>Lactobacillaceae</taxon>
        <taxon>Leuconostoc</taxon>
    </lineage>
</organism>
<keyword evidence="3" id="KW-1185">Reference proteome</keyword>
<gene>
    <name evidence="2" type="ORF">AB3K24_03820</name>
</gene>
<dbReference type="Proteomes" id="UP001556617">
    <property type="component" value="Unassembled WGS sequence"/>
</dbReference>
<feature type="transmembrane region" description="Helical" evidence="1">
    <location>
        <begin position="84"/>
        <end position="107"/>
    </location>
</feature>
<proteinExistence type="predicted"/>
<dbReference type="EMBL" id="JBFPER010000001">
    <property type="protein sequence ID" value="MEX0380477.1"/>
    <property type="molecule type" value="Genomic_DNA"/>
</dbReference>
<dbReference type="RefSeq" id="WP_367973882.1">
    <property type="nucleotide sequence ID" value="NZ_JBFPEQ010000001.1"/>
</dbReference>
<keyword evidence="1" id="KW-0472">Membrane</keyword>
<keyword evidence="1" id="KW-1133">Transmembrane helix</keyword>
<evidence type="ECO:0000313" key="3">
    <source>
        <dbReference type="Proteomes" id="UP001556617"/>
    </source>
</evidence>
<comment type="caution">
    <text evidence="2">The sequence shown here is derived from an EMBL/GenBank/DDBJ whole genome shotgun (WGS) entry which is preliminary data.</text>
</comment>
<feature type="transmembrane region" description="Helical" evidence="1">
    <location>
        <begin position="18"/>
        <end position="35"/>
    </location>
</feature>
<feature type="transmembrane region" description="Helical" evidence="1">
    <location>
        <begin position="47"/>
        <end position="72"/>
    </location>
</feature>
<protein>
    <recommendedName>
        <fullName evidence="4">Phage holin family protein</fullName>
    </recommendedName>
</protein>
<accession>A0ABV3S1X9</accession>
<evidence type="ECO:0000313" key="2">
    <source>
        <dbReference type="EMBL" id="MEX0380477.1"/>
    </source>
</evidence>
<sequence>MDQLIQYLFANLNGATETAVLFILVFFDTFLGSLWRKRNGVARTSGGGLGGLITSIPLALMPVVIWSLTIFFSFVPTHLGGRDFIFQPLIFDVISFVVTIIIGNFMLKSIMANMKLAGIDVPPFLKRWALKWVDKWIEDEYHVKYQKIGQEPESVNKESEK</sequence>
<name>A0ABV3S1X9_9LACO</name>